<dbReference type="Pfam" id="PF20703">
    <property type="entry name" value="nSTAND1"/>
    <property type="match status" value="1"/>
</dbReference>
<feature type="repeat" description="WD" evidence="3">
    <location>
        <begin position="780"/>
        <end position="821"/>
    </location>
</feature>
<dbReference type="InterPro" id="IPR019775">
    <property type="entry name" value="WD40_repeat_CS"/>
</dbReference>
<accession>A0A5M3WTP5</accession>
<feature type="repeat" description="WD" evidence="3">
    <location>
        <begin position="1169"/>
        <end position="1203"/>
    </location>
</feature>
<organism evidence="7 8">
    <name type="scientific">Acrocarpospora macrocephala</name>
    <dbReference type="NCBI Taxonomy" id="150177"/>
    <lineage>
        <taxon>Bacteria</taxon>
        <taxon>Bacillati</taxon>
        <taxon>Actinomycetota</taxon>
        <taxon>Actinomycetes</taxon>
        <taxon>Streptosporangiales</taxon>
        <taxon>Streptosporangiaceae</taxon>
        <taxon>Acrocarpospora</taxon>
    </lineage>
</organism>
<feature type="domain" description="Novel STAND NTPase 1" evidence="6">
    <location>
        <begin position="241"/>
        <end position="639"/>
    </location>
</feature>
<dbReference type="InterPro" id="IPR020472">
    <property type="entry name" value="WD40_PAC1"/>
</dbReference>
<evidence type="ECO:0000256" key="5">
    <source>
        <dbReference type="SAM" id="MobiDB-lite"/>
    </source>
</evidence>
<keyword evidence="8" id="KW-1185">Reference proteome</keyword>
<dbReference type="OrthoDB" id="414967at2"/>
<dbReference type="SMART" id="SM00320">
    <property type="entry name" value="WD40"/>
    <property type="match status" value="14"/>
</dbReference>
<feature type="repeat" description="WD" evidence="3">
    <location>
        <begin position="1037"/>
        <end position="1070"/>
    </location>
</feature>
<reference evidence="7 8" key="1">
    <citation type="submission" date="2019-10" db="EMBL/GenBank/DDBJ databases">
        <title>Whole genome shotgun sequence of Acrocarpospora macrocephala NBRC 16266.</title>
        <authorList>
            <person name="Ichikawa N."/>
            <person name="Kimura A."/>
            <person name="Kitahashi Y."/>
            <person name="Komaki H."/>
            <person name="Oguchi A."/>
        </authorList>
    </citation>
    <scope>NUCLEOTIDE SEQUENCE [LARGE SCALE GENOMIC DNA]</scope>
    <source>
        <strain evidence="7 8">NBRC 16266</strain>
    </source>
</reference>
<dbReference type="InterPro" id="IPR050349">
    <property type="entry name" value="WD_LIS1/nudF_dynein_reg"/>
</dbReference>
<feature type="coiled-coil region" evidence="4">
    <location>
        <begin position="178"/>
        <end position="226"/>
    </location>
</feature>
<dbReference type="InterPro" id="IPR001680">
    <property type="entry name" value="WD40_rpt"/>
</dbReference>
<protein>
    <recommendedName>
        <fullName evidence="6">Novel STAND NTPase 1 domain-containing protein</fullName>
    </recommendedName>
</protein>
<keyword evidence="2" id="KW-0677">Repeat</keyword>
<feature type="repeat" description="WD" evidence="3">
    <location>
        <begin position="1290"/>
        <end position="1331"/>
    </location>
</feature>
<comment type="caution">
    <text evidence="7">The sequence shown here is derived from an EMBL/GenBank/DDBJ whole genome shotgun (WGS) entry which is preliminary data.</text>
</comment>
<feature type="repeat" description="WD" evidence="3">
    <location>
        <begin position="1080"/>
        <end position="1118"/>
    </location>
</feature>
<feature type="region of interest" description="Disordered" evidence="5">
    <location>
        <begin position="1"/>
        <end position="22"/>
    </location>
</feature>
<feature type="repeat" description="WD" evidence="3">
    <location>
        <begin position="823"/>
        <end position="864"/>
    </location>
</feature>
<dbReference type="Pfam" id="PF00400">
    <property type="entry name" value="WD40"/>
    <property type="match status" value="13"/>
</dbReference>
<proteinExistence type="predicted"/>
<feature type="repeat" description="WD" evidence="3">
    <location>
        <begin position="951"/>
        <end position="992"/>
    </location>
</feature>
<evidence type="ECO:0000256" key="4">
    <source>
        <dbReference type="SAM" id="Coils"/>
    </source>
</evidence>
<evidence type="ECO:0000256" key="1">
    <source>
        <dbReference type="ARBA" id="ARBA00022574"/>
    </source>
</evidence>
<keyword evidence="4" id="KW-0175">Coiled coil</keyword>
<feature type="repeat" description="WD" evidence="3">
    <location>
        <begin position="1120"/>
        <end position="1161"/>
    </location>
</feature>
<feature type="repeat" description="WD" evidence="3">
    <location>
        <begin position="1247"/>
        <end position="1288"/>
    </location>
</feature>
<dbReference type="PANTHER" id="PTHR44129">
    <property type="entry name" value="WD REPEAT-CONTAINING PROTEIN POP1"/>
    <property type="match status" value="1"/>
</dbReference>
<dbReference type="CDD" id="cd00200">
    <property type="entry name" value="WD40"/>
    <property type="match status" value="2"/>
</dbReference>
<dbReference type="RefSeq" id="WP_155356770.1">
    <property type="nucleotide sequence ID" value="NZ_BAAAHL010000049.1"/>
</dbReference>
<keyword evidence="1 3" id="KW-0853">WD repeat</keyword>
<dbReference type="PRINTS" id="PR00320">
    <property type="entry name" value="GPROTEINBRPT"/>
</dbReference>
<dbReference type="PROSITE" id="PS00678">
    <property type="entry name" value="WD_REPEATS_1"/>
    <property type="match status" value="8"/>
</dbReference>
<dbReference type="Proteomes" id="UP000331127">
    <property type="component" value="Unassembled WGS sequence"/>
</dbReference>
<feature type="repeat" description="WD" evidence="3">
    <location>
        <begin position="1205"/>
        <end position="1246"/>
    </location>
</feature>
<dbReference type="Gene3D" id="2.130.10.10">
    <property type="entry name" value="YVTN repeat-like/Quinoprotein amine dehydrogenase"/>
    <property type="match status" value="5"/>
</dbReference>
<evidence type="ECO:0000256" key="3">
    <source>
        <dbReference type="PROSITE-ProRule" id="PRU00221"/>
    </source>
</evidence>
<feature type="coiled-coil region" evidence="4">
    <location>
        <begin position="117"/>
        <end position="144"/>
    </location>
</feature>
<evidence type="ECO:0000313" key="8">
    <source>
        <dbReference type="Proteomes" id="UP000331127"/>
    </source>
</evidence>
<dbReference type="InterPro" id="IPR036322">
    <property type="entry name" value="WD40_repeat_dom_sf"/>
</dbReference>
<dbReference type="InterPro" id="IPR015943">
    <property type="entry name" value="WD40/YVTN_repeat-like_dom_sf"/>
</dbReference>
<dbReference type="SUPFAM" id="SSF52540">
    <property type="entry name" value="P-loop containing nucleoside triphosphate hydrolases"/>
    <property type="match status" value="1"/>
</dbReference>
<feature type="repeat" description="WD" evidence="3">
    <location>
        <begin position="994"/>
        <end position="1035"/>
    </location>
</feature>
<evidence type="ECO:0000313" key="7">
    <source>
        <dbReference type="EMBL" id="GES11399.1"/>
    </source>
</evidence>
<evidence type="ECO:0000256" key="2">
    <source>
        <dbReference type="ARBA" id="ARBA00022737"/>
    </source>
</evidence>
<dbReference type="InterPro" id="IPR027417">
    <property type="entry name" value="P-loop_NTPase"/>
</dbReference>
<dbReference type="InterPro" id="IPR011047">
    <property type="entry name" value="Quinoprotein_ADH-like_sf"/>
</dbReference>
<evidence type="ECO:0000259" key="6">
    <source>
        <dbReference type="Pfam" id="PF20703"/>
    </source>
</evidence>
<sequence>MTKRVQVTPVTADSAQESDDQAREVRERVVAAVLRQTASGALRLTPPVLLATLCASALTPLAMGQPDVAAAQVLAGVGVNILSQVIGDSITALRRRTNSPGPEDVERELSERIVKLLDAGNTESERLRAEIARLLREIDAAGITMETLINSGNRGLRSQLARAFTDLGAEFAEFAFLLTGIEQTADRIQRELQQQAAERRHDRERARQQSDQLVLIRDELAQLRQARSADSGAVRWRHESPYRGLLPFEADHAPIFYGRERLTASLVGKVGERLSGPGLVMVTGASGAGKSSLVRAGLLPALTRGSLAVPGSDRWPCLLLTPTGAPLDELATHLAAAGNLNPVTTRHALADHPDKAHLLVRQCLLARGGAERLVILVDQFEEIFTLTGEAAHRDAFIAALASITAAPTGLAVLAMRGDFADRCADYRVLAESLADGQFVVGRITRADLRRVITGPASAAGLTLESGLAETILDELGPPGDYGAGALPLLSQAMLMAWENRDSDRLTIRGYGRGGGVERAVQSSAEAVFDDLTPERQALAHRLFHRMTLVSPDGHFARRRLSRAELYAPGDHAGDVDAVLDAFAAKRLIVLNEAGAEIGHDCLLLAWPRLRDWLTEDQANHALLGQLTGDATMWDDHSRDVSFLYQGIRLEAVHAALRSGRHQAPTGAVQEFLTASEQAVARAERSVIRRRNLTRIFLATVITLALLAVAGAVNAVRSAGRAETGRVEALSRQLAAESVALAGTDIVTAARLAVTSWSYAHTDEARHAVINVLASPLRGVFAGHSGLVRATVFSPDGATVATAGEDGTARLWDAVTHRQLGAPLTGHTGPVSALAFSADGATLATAGSDGATRLWDVGTRRQLGTPLIGQIGSLLAVAFSPDGTKVITAGTDGTGQVWDVAGRQPIGRPFARGGSVAAMTFGRDAGILAIAGANSSLVLWDVATRKPAGGPLPGDTSNTSALVVSADGRLLCAAGTDGTIRLWDMATREQLGAPIATSHGALGPIVFSPDGRTLAIADRDGAIELWDISTRKRIGAPLLTQAGALAAMAFNPGGTMLITTGLRGTVRLWDVGAHRQSGAPLTGHSGSVFTLAFGGILATAGSDTTVRLWNPATHRQIGTPLKGHTGSVYSMAFNREGTLLSTAESDGTIHQWDVSTQRTIGAVLDTGGDVSAVAFSSDGTLAATAGEDANIRLWDLSTRGRIGTIVTGHPGVLYSVAFSPDGTKLAASGIDGTAVLWDVSTRARIGAAPGHTGAVVSMVFSPDGTKLATAGSDATVRLWEVATRKQIGTPLIGHTGAVAAAVFTTDGTKLATAGSDATVRLWDVATRKQIGTPLTGHTDYIQAAAFSGDGATLATASNDGTVRLWDIAQPSDPASICAIAGRALNEQEWTQYLRGETFHQVCGGR</sequence>
<feature type="repeat" description="WD" evidence="3">
    <location>
        <begin position="1333"/>
        <end position="1374"/>
    </location>
</feature>
<feature type="repeat" description="WD" evidence="3">
    <location>
        <begin position="866"/>
        <end position="907"/>
    </location>
</feature>
<dbReference type="SUPFAM" id="SSF50978">
    <property type="entry name" value="WD40 repeat-like"/>
    <property type="match status" value="1"/>
</dbReference>
<dbReference type="PROSITE" id="PS50082">
    <property type="entry name" value="WD_REPEATS_2"/>
    <property type="match status" value="13"/>
</dbReference>
<gene>
    <name evidence="7" type="ORF">Amac_049960</name>
</gene>
<dbReference type="EMBL" id="BLAE01000029">
    <property type="protein sequence ID" value="GES11399.1"/>
    <property type="molecule type" value="Genomic_DNA"/>
</dbReference>
<dbReference type="SUPFAM" id="SSF50998">
    <property type="entry name" value="Quinoprotein alcohol dehydrogenase-like"/>
    <property type="match status" value="1"/>
</dbReference>
<dbReference type="InterPro" id="IPR049052">
    <property type="entry name" value="nSTAND1"/>
</dbReference>
<dbReference type="PROSITE" id="PS50294">
    <property type="entry name" value="WD_REPEATS_REGION"/>
    <property type="match status" value="13"/>
</dbReference>
<name>A0A5M3WTP5_9ACTN</name>